<protein>
    <recommendedName>
        <fullName evidence="3">PWWP domain-containing protein</fullName>
    </recommendedName>
</protein>
<evidence type="ECO:0000256" key="2">
    <source>
        <dbReference type="SAM" id="MobiDB-lite"/>
    </source>
</evidence>
<gene>
    <name evidence="4" type="ORF">DCAF_LOCUS17056</name>
</gene>
<dbReference type="PROSITE" id="PS50812">
    <property type="entry name" value="PWWP"/>
    <property type="match status" value="1"/>
</dbReference>
<organism evidence="4 5">
    <name type="scientific">Dovyalis caffra</name>
    <dbReference type="NCBI Taxonomy" id="77055"/>
    <lineage>
        <taxon>Eukaryota</taxon>
        <taxon>Viridiplantae</taxon>
        <taxon>Streptophyta</taxon>
        <taxon>Embryophyta</taxon>
        <taxon>Tracheophyta</taxon>
        <taxon>Spermatophyta</taxon>
        <taxon>Magnoliopsida</taxon>
        <taxon>eudicotyledons</taxon>
        <taxon>Gunneridae</taxon>
        <taxon>Pentapetalae</taxon>
        <taxon>rosids</taxon>
        <taxon>fabids</taxon>
        <taxon>Malpighiales</taxon>
        <taxon>Salicaceae</taxon>
        <taxon>Flacourtieae</taxon>
        <taxon>Dovyalis</taxon>
    </lineage>
</organism>
<evidence type="ECO:0000259" key="3">
    <source>
        <dbReference type="PROSITE" id="PS50812"/>
    </source>
</evidence>
<dbReference type="AlphaFoldDB" id="A0AAV1S0F5"/>
<evidence type="ECO:0000256" key="1">
    <source>
        <dbReference type="SAM" id="Coils"/>
    </source>
</evidence>
<proteinExistence type="predicted"/>
<feature type="compositionally biased region" description="Low complexity" evidence="2">
    <location>
        <begin position="552"/>
        <end position="568"/>
    </location>
</feature>
<evidence type="ECO:0000313" key="4">
    <source>
        <dbReference type="EMBL" id="CAK7342948.1"/>
    </source>
</evidence>
<feature type="region of interest" description="Disordered" evidence="2">
    <location>
        <begin position="687"/>
        <end position="740"/>
    </location>
</feature>
<dbReference type="Proteomes" id="UP001314170">
    <property type="component" value="Unassembled WGS sequence"/>
</dbReference>
<feature type="compositionally biased region" description="Basic and acidic residues" evidence="2">
    <location>
        <begin position="491"/>
        <end position="503"/>
    </location>
</feature>
<dbReference type="InterPro" id="IPR053063">
    <property type="entry name" value="PWWP_domain_containing_PDP"/>
</dbReference>
<reference evidence="4 5" key="1">
    <citation type="submission" date="2024-01" db="EMBL/GenBank/DDBJ databases">
        <authorList>
            <person name="Waweru B."/>
        </authorList>
    </citation>
    <scope>NUCLEOTIDE SEQUENCE [LARGE SCALE GENOMIC DNA]</scope>
</reference>
<feature type="coiled-coil region" evidence="1">
    <location>
        <begin position="180"/>
        <end position="207"/>
    </location>
</feature>
<accession>A0AAV1S0F5</accession>
<sequence length="903" mass="98028">MSANIDNIDLNSVVLSGEPENDVNNASEVKKESGLTSDAETLMDSVENDQGQNQEPVVDEVEDFKVDDELKEVAVGGLVREGKMDSVDKIVDLEGGNVAGSGVDDASAREVAETTEIHSSKVEGEENGSCKIEEEAKEGDCGVASSRSVGGDAIQVKNANDLLPHKEPGIVSPKVSSEGVENQAMEIDDEQAKNSEVENEVAAAFDEGVLLEKENLESNELNLDVDLEPSVGADGNATCEVSAKMVEAGLSVGDLVWAKVRSHPWWPGQVFGRTDASKKAKKYFKKDSYLIAYFWDQTFAWNEVSKIKPFRSNFSLMEKQSNLVDFHDAVHCALDEVSRRVEFGLACPCMPEYSKIKTQIIVNPGIREESCRRDGGDSFSSAACFEPTKLIEYAKDLGQLPLGGIDLLEFVTAQSQLLAFNRWKGHSHLPEFQILGELLEGDAEIPLSAEVKLSREMVESTATKVKDDRSVSTGKEKPKSEDHSLRKRKHISGDNEHPSKKEKSLADLIAERRSMAVKGKGGLDGEATDKMTTPSSSKKRKAVNSVSDDSMVKQSKSPSSSGVDNGSSQPKKTYRVGDSILRVASQLNGSTPILKSVNGTSKNAAVKTKSQEKSASGKCKASPDELVSQLCLVARDPAKGYNFLKSVVSFFVEFRNSVCIDQLNSEQHIQSSLEHISGDDIGKLSTEVETETSNSEHMKDSYWTDKTIQSNPEDQSSLENKNEAGEIPVETPTKEGTHTFGKQPAVQFGPDLDCEQQIADGILDLGAGKPVDRLEGKCNDGSSPCPTALILNFTDLDAVPSETNLNRIFSHFGPLKESETQVLKKSKRAKVVFRTSSDAETAFSSAGKYSIFGPSLVSYRLKYITSRKSKPSPPNATKHNKKDASPMEGVVIDASNSDEADSK</sequence>
<dbReference type="PANTHER" id="PTHR42851">
    <property type="entry name" value="ALDOLASE-RELATED"/>
    <property type="match status" value="1"/>
</dbReference>
<feature type="region of interest" description="Disordered" evidence="2">
    <location>
        <begin position="516"/>
        <end position="573"/>
    </location>
</feature>
<dbReference type="EMBL" id="CAWUPB010001160">
    <property type="protein sequence ID" value="CAK7342948.1"/>
    <property type="molecule type" value="Genomic_DNA"/>
</dbReference>
<feature type="region of interest" description="Disordered" evidence="2">
    <location>
        <begin position="458"/>
        <end position="503"/>
    </location>
</feature>
<comment type="caution">
    <text evidence="4">The sequence shown here is derived from an EMBL/GenBank/DDBJ whole genome shotgun (WGS) entry which is preliminary data.</text>
</comment>
<evidence type="ECO:0000313" key="5">
    <source>
        <dbReference type="Proteomes" id="UP001314170"/>
    </source>
</evidence>
<dbReference type="Pfam" id="PF00855">
    <property type="entry name" value="PWWP"/>
    <property type="match status" value="1"/>
</dbReference>
<feature type="compositionally biased region" description="Basic and acidic residues" evidence="2">
    <location>
        <begin position="694"/>
        <end position="703"/>
    </location>
</feature>
<feature type="domain" description="PWWP" evidence="3">
    <location>
        <begin position="252"/>
        <end position="313"/>
    </location>
</feature>
<dbReference type="Gene3D" id="2.30.30.140">
    <property type="match status" value="1"/>
</dbReference>
<dbReference type="CDD" id="cd05162">
    <property type="entry name" value="PWWP"/>
    <property type="match status" value="1"/>
</dbReference>
<dbReference type="InterPro" id="IPR000313">
    <property type="entry name" value="PWWP_dom"/>
</dbReference>
<dbReference type="SMART" id="SM00293">
    <property type="entry name" value="PWWP"/>
    <property type="match status" value="1"/>
</dbReference>
<feature type="region of interest" description="Disordered" evidence="2">
    <location>
        <begin position="16"/>
        <end position="40"/>
    </location>
</feature>
<feature type="compositionally biased region" description="Basic and acidic residues" evidence="2">
    <location>
        <begin position="458"/>
        <end position="484"/>
    </location>
</feature>
<feature type="region of interest" description="Disordered" evidence="2">
    <location>
        <begin position="867"/>
        <end position="903"/>
    </location>
</feature>
<dbReference type="SUPFAM" id="SSF63748">
    <property type="entry name" value="Tudor/PWWP/MBT"/>
    <property type="match status" value="1"/>
</dbReference>
<name>A0AAV1S0F5_9ROSI</name>
<dbReference type="PANTHER" id="PTHR42851:SF19">
    <property type="entry name" value="PWWP DOMAIN-CONTAINING PROTEIN 2-RELATED"/>
    <property type="match status" value="1"/>
</dbReference>
<feature type="compositionally biased region" description="Polar residues" evidence="2">
    <location>
        <begin position="704"/>
        <end position="719"/>
    </location>
</feature>
<keyword evidence="1" id="KW-0175">Coiled coil</keyword>
<keyword evidence="5" id="KW-1185">Reference proteome</keyword>